<evidence type="ECO:0000259" key="9">
    <source>
        <dbReference type="PROSITE" id="PS50067"/>
    </source>
</evidence>
<dbReference type="InterPro" id="IPR021881">
    <property type="entry name" value="NACK_C"/>
</dbReference>
<organism evidence="10 11">
    <name type="scientific">Carex littledalei</name>
    <dbReference type="NCBI Taxonomy" id="544730"/>
    <lineage>
        <taxon>Eukaryota</taxon>
        <taxon>Viridiplantae</taxon>
        <taxon>Streptophyta</taxon>
        <taxon>Embryophyta</taxon>
        <taxon>Tracheophyta</taxon>
        <taxon>Spermatophyta</taxon>
        <taxon>Magnoliopsida</taxon>
        <taxon>Liliopsida</taxon>
        <taxon>Poales</taxon>
        <taxon>Cyperaceae</taxon>
        <taxon>Cyperoideae</taxon>
        <taxon>Cariceae</taxon>
        <taxon>Carex</taxon>
        <taxon>Carex subgen. Euthyceras</taxon>
    </lineage>
</organism>
<evidence type="ECO:0000256" key="3">
    <source>
        <dbReference type="ARBA" id="ARBA00022741"/>
    </source>
</evidence>
<keyword evidence="5" id="KW-0175">Coiled coil</keyword>
<dbReference type="CDD" id="cd01374">
    <property type="entry name" value="KISc_CENP_E"/>
    <property type="match status" value="1"/>
</dbReference>
<dbReference type="SMART" id="SM00129">
    <property type="entry name" value="KISc"/>
    <property type="match status" value="1"/>
</dbReference>
<dbReference type="GO" id="GO:0007018">
    <property type="term" value="P:microtubule-based movement"/>
    <property type="evidence" value="ECO:0007669"/>
    <property type="project" value="InterPro"/>
</dbReference>
<protein>
    <submittedName>
        <fullName evidence="10">Kinesin-related protein 4</fullName>
    </submittedName>
</protein>
<dbReference type="AlphaFoldDB" id="A0A833QTL2"/>
<feature type="region of interest" description="Disordered" evidence="8">
    <location>
        <begin position="484"/>
        <end position="504"/>
    </location>
</feature>
<dbReference type="EMBL" id="SWLB01000021">
    <property type="protein sequence ID" value="KAF3325013.1"/>
    <property type="molecule type" value="Genomic_DNA"/>
</dbReference>
<accession>A0A833QTL2</accession>
<evidence type="ECO:0000256" key="5">
    <source>
        <dbReference type="ARBA" id="ARBA00023054"/>
    </source>
</evidence>
<dbReference type="PANTHER" id="PTHR47968">
    <property type="entry name" value="CENTROMERE PROTEIN E"/>
    <property type="match status" value="1"/>
</dbReference>
<keyword evidence="11" id="KW-1185">Reference proteome</keyword>
<name>A0A833QTL2_9POAL</name>
<dbReference type="PANTHER" id="PTHR47968:SF18">
    <property type="entry name" value="KINESIN-LIKE PROTEIN KIN-7F"/>
    <property type="match status" value="1"/>
</dbReference>
<dbReference type="GO" id="GO:0005874">
    <property type="term" value="C:microtubule"/>
    <property type="evidence" value="ECO:0007669"/>
    <property type="project" value="UniProtKB-KW"/>
</dbReference>
<feature type="binding site" evidence="7">
    <location>
        <begin position="108"/>
        <end position="115"/>
    </location>
    <ligand>
        <name>ATP</name>
        <dbReference type="ChEBI" id="CHEBI:30616"/>
    </ligand>
</feature>
<dbReference type="InterPro" id="IPR027640">
    <property type="entry name" value="Kinesin-like_fam"/>
</dbReference>
<evidence type="ECO:0000256" key="2">
    <source>
        <dbReference type="ARBA" id="ARBA00022701"/>
    </source>
</evidence>
<keyword evidence="2" id="KW-0493">Microtubule</keyword>
<dbReference type="InterPro" id="IPR001752">
    <property type="entry name" value="Kinesin_motor_dom"/>
</dbReference>
<dbReference type="Gene3D" id="3.40.850.10">
    <property type="entry name" value="Kinesin motor domain"/>
    <property type="match status" value="1"/>
</dbReference>
<dbReference type="Pfam" id="PF11995">
    <property type="entry name" value="DUF3490"/>
    <property type="match status" value="1"/>
</dbReference>
<dbReference type="OrthoDB" id="3176171at2759"/>
<evidence type="ECO:0000256" key="6">
    <source>
        <dbReference type="ARBA" id="ARBA00023175"/>
    </source>
</evidence>
<feature type="region of interest" description="Disordered" evidence="8">
    <location>
        <begin position="424"/>
        <end position="460"/>
    </location>
</feature>
<feature type="compositionally biased region" description="Polar residues" evidence="8">
    <location>
        <begin position="442"/>
        <end position="460"/>
    </location>
</feature>
<gene>
    <name evidence="10" type="ORF">FCM35_KLT11170</name>
</gene>
<dbReference type="FunFam" id="3.40.850.10:FF:000016">
    <property type="entry name" value="Kinesin-like protein"/>
    <property type="match status" value="1"/>
</dbReference>
<dbReference type="GO" id="GO:0008017">
    <property type="term" value="F:microtubule binding"/>
    <property type="evidence" value="ECO:0007669"/>
    <property type="project" value="InterPro"/>
</dbReference>
<evidence type="ECO:0000313" key="10">
    <source>
        <dbReference type="EMBL" id="KAF3325013.1"/>
    </source>
</evidence>
<evidence type="ECO:0000256" key="8">
    <source>
        <dbReference type="SAM" id="MobiDB-lite"/>
    </source>
</evidence>
<keyword evidence="3 7" id="KW-0547">Nucleotide-binding</keyword>
<sequence length="1042" mass="117005">MGAAAAGDDELSAAVAAKEERILVSVRVRPLNAKEFEKGDSSDWDCINDTTIVFKHPPPGERALFPTSYRFDRVFGKDVGTRQVYEEGAKEVALSVVRGINSSIFAYGQTSSGKTYTMTGITEYSVADIYQYIQKHAEREFTLKFSAMEIYNEAVRDLLSAESTPLRLLDDPEKGTIVEKLIEETLRDQDHLRELLSVCEAQRQIGETNLNEMSSRSHQILRLTIESSNKVYVGRNTSTLVACVNFVDLAGSERASQAMSAGMRLKEGCHINRSLLTLGTVIRKLSKGGRNGHVPYRDSKLTRILQPALGGNARTAIICTMSPAHSHVEQSRNTLLFASCAKEVVTNARVNLVISDKALIKHLQHELTRLETELKYTGSASGLGDCASHAEKLKEKDAKIRKLENDLRDLLLERDHAQSRLDDLLRSARDEPSSRQWDELSRTSGTHAHSPSSEVFSNSDMFAPIQDREYGFTLSENPIMADSDIEGRHSRQPSSPGSYNLGFHKSPERGFAPLSDLYEEHCKEVQCVEINNLVSRTQSENLSILLPEDTDNLLPLTDADKLESHEVSSSDDSELPVKVDQELKNVSMTKMVDIFSEPEPQLKSSIDSVLYDGANHKTLGFSKRVDDDFAEPDLRVVHSDSCTDLQHEVDQKSLSFAKRVDQAYVNPESPYEVDEEADKSIVKKVDSFSEPESKVKVSIDQELPENIDQEKNNATDKAMARFAKLSADVTPLFTPPSGSLTRSRSCRASLMLTSAYLIEDLQNRDKMTPPDTFYKDFEVRPERVRRSLYTQNSENMQDRLSVIRSHGSERFVPDKVEGEKQVAQGQSEKQIDQTRRAMSEDMSVINNAPKGASGFDPMALGPIAGSPARWTLEFVKKQQEIIELWHVCNVSLVHRTHFFLLFNGDPADAIYMEVELRRLSFLKNNFSTGGNNIVTSSLKTLKREREMLYRQMLKKLNTQERENVYTKWGIALSSKQRRWQLARLVWTKTDMEHVTESASLVADLIGLSEPGQTLKQMVELSFTVTPPRVSRLSFSFKGGSFD</sequence>
<evidence type="ECO:0000256" key="7">
    <source>
        <dbReference type="PROSITE-ProRule" id="PRU00283"/>
    </source>
</evidence>
<dbReference type="InterPro" id="IPR036961">
    <property type="entry name" value="Kinesin_motor_dom_sf"/>
</dbReference>
<dbReference type="GO" id="GO:0005524">
    <property type="term" value="F:ATP binding"/>
    <property type="evidence" value="ECO:0007669"/>
    <property type="project" value="UniProtKB-UniRule"/>
</dbReference>
<keyword evidence="6 7" id="KW-0505">Motor protein</keyword>
<feature type="compositionally biased region" description="Basic and acidic residues" evidence="8">
    <location>
        <begin position="424"/>
        <end position="441"/>
    </location>
</feature>
<keyword evidence="4 7" id="KW-0067">ATP-binding</keyword>
<dbReference type="Proteomes" id="UP000623129">
    <property type="component" value="Unassembled WGS sequence"/>
</dbReference>
<dbReference type="InterPro" id="IPR027417">
    <property type="entry name" value="P-loop_NTPase"/>
</dbReference>
<comment type="caution">
    <text evidence="10">The sequence shown here is derived from an EMBL/GenBank/DDBJ whole genome shotgun (WGS) entry which is preliminary data.</text>
</comment>
<dbReference type="SUPFAM" id="SSF52540">
    <property type="entry name" value="P-loop containing nucleoside triphosphate hydrolases"/>
    <property type="match status" value="1"/>
</dbReference>
<reference evidence="10" key="1">
    <citation type="submission" date="2020-01" db="EMBL/GenBank/DDBJ databases">
        <title>Genome sequence of Kobresia littledalei, the first chromosome-level genome in the family Cyperaceae.</title>
        <authorList>
            <person name="Qu G."/>
        </authorList>
    </citation>
    <scope>NUCLEOTIDE SEQUENCE</scope>
    <source>
        <strain evidence="10">C.B.Clarke</strain>
        <tissue evidence="10">Leaf</tissue>
    </source>
</reference>
<evidence type="ECO:0000256" key="4">
    <source>
        <dbReference type="ARBA" id="ARBA00022840"/>
    </source>
</evidence>
<feature type="domain" description="Kinesin motor" evidence="9">
    <location>
        <begin position="21"/>
        <end position="344"/>
    </location>
</feature>
<proteinExistence type="inferred from homology"/>
<evidence type="ECO:0000256" key="1">
    <source>
        <dbReference type="ARBA" id="ARBA00007310"/>
    </source>
</evidence>
<comment type="similarity">
    <text evidence="1">Belongs to the TRAFAC class myosin-kinesin ATPase superfamily. Kinesin family. KIN-7 subfamily.</text>
</comment>
<dbReference type="PROSITE" id="PS50067">
    <property type="entry name" value="KINESIN_MOTOR_2"/>
    <property type="match status" value="1"/>
</dbReference>
<dbReference type="Pfam" id="PF00225">
    <property type="entry name" value="Kinesin"/>
    <property type="match status" value="1"/>
</dbReference>
<dbReference type="PRINTS" id="PR00380">
    <property type="entry name" value="KINESINHEAVY"/>
</dbReference>
<evidence type="ECO:0000313" key="11">
    <source>
        <dbReference type="Proteomes" id="UP000623129"/>
    </source>
</evidence>
<dbReference type="GO" id="GO:0003777">
    <property type="term" value="F:microtubule motor activity"/>
    <property type="evidence" value="ECO:0007669"/>
    <property type="project" value="InterPro"/>
</dbReference>